<evidence type="ECO:0000259" key="1">
    <source>
        <dbReference type="Pfam" id="PF12652"/>
    </source>
</evidence>
<sequence length="90" mass="10830">MTAENRFSDEQYYALLEQLQAIDFVLVELNLFLDTHPTDQNALQQFNDLTEQRWVLANEYEKLYGPLQNLGRSYSGYPWQWNDDPWPWQV</sequence>
<dbReference type="KEGG" id="bfm:BP422_06580"/>
<keyword evidence="2" id="KW-0946">Virion</keyword>
<accession>A0A220ME31</accession>
<dbReference type="Proteomes" id="UP000197781">
    <property type="component" value="Chromosome"/>
</dbReference>
<dbReference type="Pfam" id="PF12652">
    <property type="entry name" value="CotJB"/>
    <property type="match status" value="1"/>
</dbReference>
<dbReference type="EMBL" id="CP018145">
    <property type="protein sequence ID" value="ASJ53243.1"/>
    <property type="molecule type" value="Genomic_DNA"/>
</dbReference>
<feature type="domain" description="Protein CotJB" evidence="1">
    <location>
        <begin position="14"/>
        <end position="89"/>
    </location>
</feature>
<dbReference type="PIRSF" id="PIRSF010606">
    <property type="entry name" value="Spore_coat_CotJB"/>
    <property type="match status" value="1"/>
</dbReference>
<keyword evidence="2" id="KW-0167">Capsid protein</keyword>
<protein>
    <submittedName>
        <fullName evidence="2">Spore coat protein CotJB</fullName>
    </submittedName>
</protein>
<dbReference type="AlphaFoldDB" id="A0A220ME31"/>
<organism evidence="2 3">
    <name type="scientific">Brevibacillus formosus</name>
    <dbReference type="NCBI Taxonomy" id="54913"/>
    <lineage>
        <taxon>Bacteria</taxon>
        <taxon>Bacillati</taxon>
        <taxon>Bacillota</taxon>
        <taxon>Bacilli</taxon>
        <taxon>Bacillales</taxon>
        <taxon>Paenibacillaceae</taxon>
        <taxon>Brevibacillus</taxon>
    </lineage>
</organism>
<proteinExistence type="predicted"/>
<dbReference type="InterPro" id="IPR016571">
    <property type="entry name" value="Spore_coat_assembly_CotJB"/>
</dbReference>
<evidence type="ECO:0000313" key="3">
    <source>
        <dbReference type="Proteomes" id="UP000197781"/>
    </source>
</evidence>
<dbReference type="RefSeq" id="WP_088907082.1">
    <property type="nucleotide sequence ID" value="NZ_CP018145.1"/>
</dbReference>
<evidence type="ECO:0000313" key="2">
    <source>
        <dbReference type="EMBL" id="ASJ53243.1"/>
    </source>
</evidence>
<gene>
    <name evidence="2" type="ORF">BP422_06580</name>
</gene>
<name>A0A220ME31_9BACL</name>
<dbReference type="InterPro" id="IPR024207">
    <property type="entry name" value="CotJB_dom"/>
</dbReference>
<reference evidence="2 3" key="1">
    <citation type="submission" date="2016-11" db="EMBL/GenBank/DDBJ databases">
        <authorList>
            <person name="Jaros S."/>
            <person name="Januszkiewicz K."/>
            <person name="Wedrychowicz H."/>
        </authorList>
    </citation>
    <scope>NUCLEOTIDE SEQUENCE [LARGE SCALE GENOMIC DNA]</scope>
    <source>
        <strain evidence="2 3">NF2</strain>
    </source>
</reference>